<protein>
    <submittedName>
        <fullName evidence="1">Uncharacterized protein</fullName>
    </submittedName>
</protein>
<name>A0A4Z0LCB3_9FLAO</name>
<dbReference type="AlphaFoldDB" id="A0A4Z0LCB3"/>
<organism evidence="1 2">
    <name type="scientific">Flavobacterium humi</name>
    <dbReference type="NCBI Taxonomy" id="2562683"/>
    <lineage>
        <taxon>Bacteria</taxon>
        <taxon>Pseudomonadati</taxon>
        <taxon>Bacteroidota</taxon>
        <taxon>Flavobacteriia</taxon>
        <taxon>Flavobacteriales</taxon>
        <taxon>Flavobacteriaceae</taxon>
        <taxon>Flavobacterium</taxon>
    </lineage>
</organism>
<comment type="caution">
    <text evidence="1">The sequence shown here is derived from an EMBL/GenBank/DDBJ whole genome shotgun (WGS) entry which is preliminary data.</text>
</comment>
<keyword evidence="2" id="KW-1185">Reference proteome</keyword>
<dbReference type="EMBL" id="SRLH01000001">
    <property type="protein sequence ID" value="TGD59530.1"/>
    <property type="molecule type" value="Genomic_DNA"/>
</dbReference>
<evidence type="ECO:0000313" key="1">
    <source>
        <dbReference type="EMBL" id="TGD59530.1"/>
    </source>
</evidence>
<reference evidence="1 2" key="1">
    <citation type="submission" date="2019-04" db="EMBL/GenBank/DDBJ databases">
        <title>Flavobacterium sp. strain DS2-A Genome sequencing and assembly.</title>
        <authorList>
            <person name="Kim I."/>
        </authorList>
    </citation>
    <scope>NUCLEOTIDE SEQUENCE [LARGE SCALE GENOMIC DNA]</scope>
    <source>
        <strain evidence="1 2">DS2-A</strain>
    </source>
</reference>
<accession>A0A4Z0LCB3</accession>
<evidence type="ECO:0000313" key="2">
    <source>
        <dbReference type="Proteomes" id="UP000297407"/>
    </source>
</evidence>
<gene>
    <name evidence="1" type="ORF">E4635_00935</name>
</gene>
<proteinExistence type="predicted"/>
<sequence length="171" mass="19455">MSTPCRNNRLHKAVQTIHVAVQTVHKAVQTIHKAVQTVHVAVQTIHVAVQTVHKAMQTIHMAVQTIRMAVQTIHMAVQTIHMAVQKYDSTYALLKVRNNPEGLIKFSEANIIEIEDCALTDFTISLNYGKMRHTTVTPRIVCIARAKGTQYAYYLDNNDLNSYNWTRYIIN</sequence>
<dbReference type="Gene3D" id="1.10.287.950">
    <property type="entry name" value="Methyl-accepting chemotaxis protein"/>
    <property type="match status" value="1"/>
</dbReference>
<dbReference type="RefSeq" id="WP_135524737.1">
    <property type="nucleotide sequence ID" value="NZ_SRLH01000001.1"/>
</dbReference>
<dbReference type="Proteomes" id="UP000297407">
    <property type="component" value="Unassembled WGS sequence"/>
</dbReference>